<reference evidence="2 3" key="1">
    <citation type="journal article" date="2021" name="Environ. Microbiol.">
        <title>Gene family expansions and transcriptome signatures uncover fungal adaptations to wood decay.</title>
        <authorList>
            <person name="Hage H."/>
            <person name="Miyauchi S."/>
            <person name="Viragh M."/>
            <person name="Drula E."/>
            <person name="Min B."/>
            <person name="Chaduli D."/>
            <person name="Navarro D."/>
            <person name="Favel A."/>
            <person name="Norest M."/>
            <person name="Lesage-Meessen L."/>
            <person name="Balint B."/>
            <person name="Merenyi Z."/>
            <person name="de Eugenio L."/>
            <person name="Morin E."/>
            <person name="Martinez A.T."/>
            <person name="Baldrian P."/>
            <person name="Stursova M."/>
            <person name="Martinez M.J."/>
            <person name="Novotny C."/>
            <person name="Magnuson J.K."/>
            <person name="Spatafora J.W."/>
            <person name="Maurice S."/>
            <person name="Pangilinan J."/>
            <person name="Andreopoulos W."/>
            <person name="LaButti K."/>
            <person name="Hundley H."/>
            <person name="Na H."/>
            <person name="Kuo A."/>
            <person name="Barry K."/>
            <person name="Lipzen A."/>
            <person name="Henrissat B."/>
            <person name="Riley R."/>
            <person name="Ahrendt S."/>
            <person name="Nagy L.G."/>
            <person name="Grigoriev I.V."/>
            <person name="Martin F."/>
            <person name="Rosso M.N."/>
        </authorList>
    </citation>
    <scope>NUCLEOTIDE SEQUENCE [LARGE SCALE GENOMIC DNA]</scope>
    <source>
        <strain evidence="2 3">CIRM-BRFM 1785</strain>
    </source>
</reference>
<evidence type="ECO:0000313" key="2">
    <source>
        <dbReference type="EMBL" id="KAH9837614.1"/>
    </source>
</evidence>
<accession>A0ABQ8KHZ0</accession>
<keyword evidence="3" id="KW-1185">Reference proteome</keyword>
<protein>
    <submittedName>
        <fullName evidence="2">Uncharacterized protein</fullName>
    </submittedName>
</protein>
<name>A0ABQ8KHZ0_9APHY</name>
<feature type="compositionally biased region" description="Low complexity" evidence="1">
    <location>
        <begin position="260"/>
        <end position="274"/>
    </location>
</feature>
<feature type="compositionally biased region" description="Low complexity" evidence="1">
    <location>
        <begin position="224"/>
        <end position="244"/>
    </location>
</feature>
<dbReference type="RefSeq" id="XP_047779652.1">
    <property type="nucleotide sequence ID" value="XM_047923440.1"/>
</dbReference>
<dbReference type="Proteomes" id="UP000814176">
    <property type="component" value="Unassembled WGS sequence"/>
</dbReference>
<feature type="compositionally biased region" description="Low complexity" evidence="1">
    <location>
        <begin position="196"/>
        <end position="206"/>
    </location>
</feature>
<proteinExistence type="predicted"/>
<comment type="caution">
    <text evidence="2">The sequence shown here is derived from an EMBL/GenBank/DDBJ whole genome shotgun (WGS) entry which is preliminary data.</text>
</comment>
<evidence type="ECO:0000256" key="1">
    <source>
        <dbReference type="SAM" id="MobiDB-lite"/>
    </source>
</evidence>
<sequence>MNRIPPPKPPPTEIYNGLHSLWAKTGMTANEFREFTNLVENTSDKYLSPRGSIINQGRQMLTKHYAEVAKLWHHEDKYKDDWPVRLYTKLYLASDDVCIQMVLIPAGRGADYVVPASLVAHKARESECMPTIGFFLAASPTRTQMSTKKRRKSRAPSIYNRSPSPVQSPPPQRGRRPSPVPAPATRRRRAVSYVGEPVQAAPQARRPAPERRAASRPPAERQARPFTRAVSRASARPVPAAAASLHPGPAVSRAGSPDIVVRPPAQPAAPRAGPRVAVLRPRDRDLVAGAAAVHAFFSMEPPFLSVETVDDLIELGVVNMDRLRDLASLSDRSMWINRYVELSRLEYWILKRKLDKLAPGL</sequence>
<feature type="compositionally biased region" description="Basic and acidic residues" evidence="1">
    <location>
        <begin position="207"/>
        <end position="223"/>
    </location>
</feature>
<dbReference type="GeneID" id="72004172"/>
<feature type="compositionally biased region" description="Pro residues" evidence="1">
    <location>
        <begin position="166"/>
        <end position="182"/>
    </location>
</feature>
<gene>
    <name evidence="2" type="ORF">C8Q71DRAFT_753588</name>
</gene>
<feature type="non-terminal residue" evidence="2">
    <location>
        <position position="1"/>
    </location>
</feature>
<organism evidence="2 3">
    <name type="scientific">Rhodofomes roseus</name>
    <dbReference type="NCBI Taxonomy" id="34475"/>
    <lineage>
        <taxon>Eukaryota</taxon>
        <taxon>Fungi</taxon>
        <taxon>Dikarya</taxon>
        <taxon>Basidiomycota</taxon>
        <taxon>Agaricomycotina</taxon>
        <taxon>Agaricomycetes</taxon>
        <taxon>Polyporales</taxon>
        <taxon>Rhodofomes</taxon>
    </lineage>
</organism>
<evidence type="ECO:0000313" key="3">
    <source>
        <dbReference type="Proteomes" id="UP000814176"/>
    </source>
</evidence>
<feature type="region of interest" description="Disordered" evidence="1">
    <location>
        <begin position="142"/>
        <end position="274"/>
    </location>
</feature>
<dbReference type="EMBL" id="JADCUA010000008">
    <property type="protein sequence ID" value="KAH9837614.1"/>
    <property type="molecule type" value="Genomic_DNA"/>
</dbReference>